<feature type="compositionally biased region" description="Basic and acidic residues" evidence="1">
    <location>
        <begin position="35"/>
        <end position="48"/>
    </location>
</feature>
<feature type="region of interest" description="Disordered" evidence="1">
    <location>
        <begin position="1"/>
        <end position="65"/>
    </location>
</feature>
<proteinExistence type="predicted"/>
<dbReference type="Proteomes" id="UP000003448">
    <property type="component" value="Unassembled WGS sequence"/>
</dbReference>
<keyword evidence="3" id="KW-1185">Reference proteome</keyword>
<dbReference type="AlphaFoldDB" id="I0L209"/>
<protein>
    <submittedName>
        <fullName evidence="2">Uncharacterized protein</fullName>
    </submittedName>
</protein>
<comment type="caution">
    <text evidence="2">The sequence shown here is derived from an EMBL/GenBank/DDBJ whole genome shotgun (WGS) entry which is preliminary data.</text>
</comment>
<reference evidence="3" key="1">
    <citation type="journal article" date="2012" name="J. Bacteriol.">
        <title>Genome Sequence of Micromonospora lupini Lupac 08, Isolated from Root Nodules of Lupinus angustifolius.</title>
        <authorList>
            <person name="Alonso-Vega P."/>
            <person name="Normand P."/>
            <person name="Bacigalupe R."/>
            <person name="Pujic P."/>
            <person name="Lajus A."/>
            <person name="Vallenet D."/>
            <person name="Carro L."/>
            <person name="Coll P."/>
            <person name="Trujillo M.E."/>
        </authorList>
    </citation>
    <scope>NUCLEOTIDE SEQUENCE [LARGE SCALE GENOMIC DNA]</scope>
    <source>
        <strain evidence="3">Lupac 08</strain>
    </source>
</reference>
<dbReference type="EMBL" id="CAIE01000022">
    <property type="protein sequence ID" value="CCH17856.1"/>
    <property type="molecule type" value="Genomic_DNA"/>
</dbReference>
<evidence type="ECO:0000313" key="3">
    <source>
        <dbReference type="Proteomes" id="UP000003448"/>
    </source>
</evidence>
<sequence length="74" mass="8613">MRSGGESTRRARPAVTQGRVACRRVVSQPLPTRRTKVERLLRPPRLRESPSVSNRRPEQGRWRPRLYPIERVVG</sequence>
<evidence type="ECO:0000313" key="2">
    <source>
        <dbReference type="EMBL" id="CCH17856.1"/>
    </source>
</evidence>
<dbReference type="STRING" id="1150864.MILUP08_42787"/>
<evidence type="ECO:0000256" key="1">
    <source>
        <dbReference type="SAM" id="MobiDB-lite"/>
    </source>
</evidence>
<organism evidence="2 3">
    <name type="scientific">Micromonospora lupini str. Lupac 08</name>
    <dbReference type="NCBI Taxonomy" id="1150864"/>
    <lineage>
        <taxon>Bacteria</taxon>
        <taxon>Bacillati</taxon>
        <taxon>Actinomycetota</taxon>
        <taxon>Actinomycetes</taxon>
        <taxon>Micromonosporales</taxon>
        <taxon>Micromonosporaceae</taxon>
        <taxon>Micromonospora</taxon>
    </lineage>
</organism>
<gene>
    <name evidence="2" type="ORF">MILUP08_42787</name>
</gene>
<accession>I0L209</accession>
<name>I0L209_9ACTN</name>